<comment type="catalytic activity">
    <reaction evidence="7">
        <text>Na(+)(in) + 2 H(+)(out) = Na(+)(out) + 2 H(+)(in)</text>
        <dbReference type="Rhea" id="RHEA:29251"/>
        <dbReference type="ChEBI" id="CHEBI:15378"/>
        <dbReference type="ChEBI" id="CHEBI:29101"/>
    </reaction>
</comment>
<dbReference type="RefSeq" id="WP_039627188.1">
    <property type="nucleotide sequence ID" value="NZ_CP007775.1"/>
</dbReference>
<dbReference type="NCBIfam" id="NF007112">
    <property type="entry name" value="PRK09561.1"/>
    <property type="match status" value="1"/>
</dbReference>
<comment type="function">
    <text evidence="7">Na(+)/H(+) antiporter that extrudes sodium in exchange for external protons.</text>
</comment>
<keyword evidence="4 7" id="KW-0812">Transmembrane</keyword>
<dbReference type="NCBIfam" id="TIGR00773">
    <property type="entry name" value="NhaA"/>
    <property type="match status" value="1"/>
</dbReference>
<proteinExistence type="inferred from homology"/>
<dbReference type="InterPro" id="IPR023171">
    <property type="entry name" value="Na/H_antiporter_dom_sf"/>
</dbReference>
<keyword evidence="6 7" id="KW-0472">Membrane</keyword>
<feature type="transmembrane region" description="Helical" evidence="7">
    <location>
        <begin position="155"/>
        <end position="174"/>
    </location>
</feature>
<dbReference type="GO" id="GO:0015385">
    <property type="term" value="F:sodium:proton antiporter activity"/>
    <property type="evidence" value="ECO:0007669"/>
    <property type="project" value="UniProtKB-UniRule"/>
</dbReference>
<dbReference type="Pfam" id="PF06965">
    <property type="entry name" value="Na_H_antiport_1"/>
    <property type="match status" value="1"/>
</dbReference>
<dbReference type="GO" id="GO:0005886">
    <property type="term" value="C:plasma membrane"/>
    <property type="evidence" value="ECO:0007669"/>
    <property type="project" value="UniProtKB-SubCell"/>
</dbReference>
<keyword evidence="3" id="KW-0997">Cell inner membrane</keyword>
<feature type="transmembrane region" description="Helical" evidence="7">
    <location>
        <begin position="287"/>
        <end position="307"/>
    </location>
</feature>
<feature type="transmembrane region" description="Helical" evidence="7">
    <location>
        <begin position="206"/>
        <end position="237"/>
    </location>
</feature>
<comment type="subcellular location">
    <subcellularLocation>
        <location evidence="1">Cell inner membrane</location>
        <topology evidence="1">Multi-pass membrane protein</topology>
    </subcellularLocation>
    <subcellularLocation>
        <location evidence="7">Cell membrane</location>
        <topology evidence="7">Multi-pass membrane protein</topology>
    </subcellularLocation>
</comment>
<feature type="transmembrane region" description="Helical" evidence="7">
    <location>
        <begin position="327"/>
        <end position="349"/>
    </location>
</feature>
<dbReference type="HOGENOM" id="CLU_015803_1_0_7"/>
<protein>
    <recommendedName>
        <fullName evidence="7">Na(+)/H(+) antiporter NhaA</fullName>
    </recommendedName>
    <alternativeName>
        <fullName evidence="7">Sodium/proton antiporter NhaA</fullName>
    </alternativeName>
</protein>
<reference evidence="8 9" key="1">
    <citation type="journal article" date="2014" name="Genome Biol. Evol.">
        <title>Comparative Genomics of the Campylobacter lari Group.</title>
        <authorList>
            <person name="Miller W.G."/>
            <person name="Yee E."/>
            <person name="Chapman M.H."/>
            <person name="Smith T.P."/>
            <person name="Bono J.L."/>
            <person name="Huynh S."/>
            <person name="Parker C.T."/>
            <person name="Vandamme P."/>
            <person name="Luong K."/>
            <person name="Korlach J."/>
        </authorList>
    </citation>
    <scope>NUCLEOTIDE SEQUENCE [LARGE SCALE GENOMIC DNA]</scope>
    <source>
        <strain evidence="9">RM3659</strain>
    </source>
</reference>
<keyword evidence="7" id="KW-0915">Sodium</keyword>
<keyword evidence="7" id="KW-0813">Transport</keyword>
<accession>A0A0A8HX89</accession>
<feature type="transmembrane region" description="Helical" evidence="7">
    <location>
        <begin position="257"/>
        <end position="275"/>
    </location>
</feature>
<sequence length="389" mass="43004">MQRIQTFVKSETFPGVLLIFFTILALILQNSSLTDQYTNFLNIPFGFQAGSLEIFKPLLLWINDGLIAVFFFAIGLELKYEVTRGQLNNIKAMSLPVFAALGGMIVPALIFAFFNYKDPFALQGWAIPTATDVAFAVGILMLLGKKVPTSLKLFLLSLAIFDDLGAIIVIALFYTSELSVFAMIAALVCILALYLLNHFHVTKKSFYIIIAIVFWISMLKSGVHATLAGVITALFIPLQTKSGKSFLKEIEHDLAPWVSYFILPIFAFANAGVDLKDMDPSFMFSSVSLGIILGLFLGKQIGVFLFSYISIKLGLAKLPQNVNFKQLYGVCILTGIGFTMSFFIDGLAYQNSDIFAYSDKLAILVASLLSAIIGYLYLKIIYGSKKYEN</sequence>
<dbReference type="HAMAP" id="MF_01844">
    <property type="entry name" value="NhaA"/>
    <property type="match status" value="1"/>
</dbReference>
<evidence type="ECO:0000256" key="4">
    <source>
        <dbReference type="ARBA" id="ARBA00022692"/>
    </source>
</evidence>
<evidence type="ECO:0000256" key="2">
    <source>
        <dbReference type="ARBA" id="ARBA00022475"/>
    </source>
</evidence>
<evidence type="ECO:0000256" key="7">
    <source>
        <dbReference type="HAMAP-Rule" id="MF_01844"/>
    </source>
</evidence>
<dbReference type="PANTHER" id="PTHR30341">
    <property type="entry name" value="SODIUM ION/PROTON ANTIPORTER NHAA-RELATED"/>
    <property type="match status" value="1"/>
</dbReference>
<feature type="transmembrane region" description="Helical" evidence="7">
    <location>
        <begin position="180"/>
        <end position="199"/>
    </location>
</feature>
<keyword evidence="7" id="KW-0406">Ion transport</keyword>
<dbReference type="InterPro" id="IPR004670">
    <property type="entry name" value="NhaA"/>
</dbReference>
<dbReference type="NCBIfam" id="NF007111">
    <property type="entry name" value="PRK09560.1"/>
    <property type="match status" value="1"/>
</dbReference>
<keyword evidence="7" id="KW-0050">Antiport</keyword>
<feature type="transmembrane region" description="Helical" evidence="7">
    <location>
        <begin position="122"/>
        <end position="143"/>
    </location>
</feature>
<evidence type="ECO:0000313" key="9">
    <source>
        <dbReference type="Proteomes" id="UP000031130"/>
    </source>
</evidence>
<feature type="transmembrane region" description="Helical" evidence="7">
    <location>
        <begin position="58"/>
        <end position="76"/>
    </location>
</feature>
<dbReference type="GO" id="GO:0006885">
    <property type="term" value="P:regulation of pH"/>
    <property type="evidence" value="ECO:0007669"/>
    <property type="project" value="UniProtKB-UniRule"/>
</dbReference>
<name>A0A0A8HX89_CAMLA</name>
<dbReference type="OrthoDB" id="9808135at2"/>
<comment type="similarity">
    <text evidence="7">Belongs to the NhaA Na(+)/H(+) (TC 2.A.33) antiporter family.</text>
</comment>
<dbReference type="PANTHER" id="PTHR30341:SF0">
    <property type="entry name" value="NA(+)_H(+) ANTIPORTER NHAA"/>
    <property type="match status" value="1"/>
</dbReference>
<feature type="transmembrane region" description="Helical" evidence="7">
    <location>
        <begin position="361"/>
        <end position="382"/>
    </location>
</feature>
<dbReference type="Proteomes" id="UP000031130">
    <property type="component" value="Chromosome"/>
</dbReference>
<gene>
    <name evidence="8" type="primary">nhaA1</name>
    <name evidence="7" type="synonym">nhaA</name>
    <name evidence="8" type="ORF">UPTC3659_1697</name>
</gene>
<keyword evidence="5 7" id="KW-1133">Transmembrane helix</keyword>
<dbReference type="EMBL" id="CP007775">
    <property type="protein sequence ID" value="AJD02514.1"/>
    <property type="molecule type" value="Genomic_DNA"/>
</dbReference>
<feature type="transmembrane region" description="Helical" evidence="7">
    <location>
        <begin position="97"/>
        <end position="116"/>
    </location>
</feature>
<keyword evidence="7" id="KW-0739">Sodium transport</keyword>
<dbReference type="AlphaFoldDB" id="A0A0A8HX89"/>
<organism evidence="8 9">
    <name type="scientific">Campylobacter lari NCTC 11845</name>
    <dbReference type="NCBI Taxonomy" id="1388749"/>
    <lineage>
        <taxon>Bacteria</taxon>
        <taxon>Pseudomonadati</taxon>
        <taxon>Campylobacterota</taxon>
        <taxon>Epsilonproteobacteria</taxon>
        <taxon>Campylobacterales</taxon>
        <taxon>Campylobacteraceae</taxon>
        <taxon>Campylobacter</taxon>
    </lineage>
</organism>
<keyword evidence="2 7" id="KW-1003">Cell membrane</keyword>
<evidence type="ECO:0000256" key="6">
    <source>
        <dbReference type="ARBA" id="ARBA00023136"/>
    </source>
</evidence>
<dbReference type="KEGG" id="cln:UPTC3659_1697"/>
<evidence type="ECO:0000256" key="5">
    <source>
        <dbReference type="ARBA" id="ARBA00022989"/>
    </source>
</evidence>
<dbReference type="Gene3D" id="1.20.1530.10">
    <property type="entry name" value="Na+/H+ antiporter like domain"/>
    <property type="match status" value="1"/>
</dbReference>
<evidence type="ECO:0000313" key="8">
    <source>
        <dbReference type="EMBL" id="AJD02514.1"/>
    </source>
</evidence>
<evidence type="ECO:0000256" key="3">
    <source>
        <dbReference type="ARBA" id="ARBA00022519"/>
    </source>
</evidence>
<evidence type="ECO:0000256" key="1">
    <source>
        <dbReference type="ARBA" id="ARBA00004429"/>
    </source>
</evidence>